<dbReference type="GO" id="GO:0006783">
    <property type="term" value="P:heme biosynthetic process"/>
    <property type="evidence" value="ECO:0007669"/>
    <property type="project" value="UniProtKB-UniRule"/>
</dbReference>
<comment type="cofactor">
    <cofactor evidence="1 7">
        <name>FAD</name>
        <dbReference type="ChEBI" id="CHEBI:57692"/>
    </cofactor>
</comment>
<dbReference type="UniPathway" id="UPA00252"/>
<comment type="catalytic activity">
    <reaction evidence="7">
        <text>coproporphyrinogen III + 3 O2 = coproporphyrin III + 3 H2O2</text>
        <dbReference type="Rhea" id="RHEA:43436"/>
        <dbReference type="ChEBI" id="CHEBI:15379"/>
        <dbReference type="ChEBI" id="CHEBI:16240"/>
        <dbReference type="ChEBI" id="CHEBI:57309"/>
        <dbReference type="ChEBI" id="CHEBI:131725"/>
        <dbReference type="EC" id="1.3.3.15"/>
    </reaction>
</comment>
<evidence type="ECO:0000256" key="4">
    <source>
        <dbReference type="ARBA" id="ARBA00022946"/>
    </source>
</evidence>
<evidence type="ECO:0000256" key="1">
    <source>
        <dbReference type="ARBA" id="ARBA00001974"/>
    </source>
</evidence>
<name>A0A518G008_9BACT</name>
<dbReference type="AlphaFoldDB" id="A0A518G008"/>
<evidence type="ECO:0000256" key="5">
    <source>
        <dbReference type="ARBA" id="ARBA00023002"/>
    </source>
</evidence>
<gene>
    <name evidence="9" type="primary">hemY</name>
    <name evidence="9" type="ORF">Q31a_02260</name>
</gene>
<dbReference type="InterPro" id="IPR004572">
    <property type="entry name" value="Protoporphyrinogen_oxidase"/>
</dbReference>
<evidence type="ECO:0000256" key="7">
    <source>
        <dbReference type="RuleBase" id="RU364052"/>
    </source>
</evidence>
<comment type="pathway">
    <text evidence="7">Porphyrin-containing compound metabolism; protoheme biosynthesis.</text>
</comment>
<dbReference type="Proteomes" id="UP000318017">
    <property type="component" value="Chromosome"/>
</dbReference>
<keyword evidence="4" id="KW-0809">Transit peptide</keyword>
<accession>A0A518G008</accession>
<dbReference type="RefSeq" id="WP_197355995.1">
    <property type="nucleotide sequence ID" value="NZ_CP036298.1"/>
</dbReference>
<evidence type="ECO:0000313" key="9">
    <source>
        <dbReference type="EMBL" id="QDV21947.1"/>
    </source>
</evidence>
<dbReference type="InterPro" id="IPR036188">
    <property type="entry name" value="FAD/NAD-bd_sf"/>
</dbReference>
<dbReference type="GO" id="GO:0004729">
    <property type="term" value="F:oxygen-dependent protoporphyrinogen oxidase activity"/>
    <property type="evidence" value="ECO:0007669"/>
    <property type="project" value="UniProtKB-UniRule"/>
</dbReference>
<dbReference type="PANTHER" id="PTHR42923">
    <property type="entry name" value="PROTOPORPHYRINOGEN OXIDASE"/>
    <property type="match status" value="1"/>
</dbReference>
<dbReference type="FunFam" id="1.10.3110.10:FF:000002">
    <property type="entry name" value="Protoporphyrinogen oxidase"/>
    <property type="match status" value="1"/>
</dbReference>
<comment type="subcellular location">
    <subcellularLocation>
        <location evidence="7">Cytoplasm</location>
    </subcellularLocation>
</comment>
<proteinExistence type="inferred from homology"/>
<dbReference type="InterPro" id="IPR050464">
    <property type="entry name" value="Zeta_carotene_desat/Oxidored"/>
</dbReference>
<keyword evidence="10" id="KW-1185">Reference proteome</keyword>
<organism evidence="9 10">
    <name type="scientific">Aureliella helgolandensis</name>
    <dbReference type="NCBI Taxonomy" id="2527968"/>
    <lineage>
        <taxon>Bacteria</taxon>
        <taxon>Pseudomonadati</taxon>
        <taxon>Planctomycetota</taxon>
        <taxon>Planctomycetia</taxon>
        <taxon>Pirellulales</taxon>
        <taxon>Pirellulaceae</taxon>
        <taxon>Aureliella</taxon>
    </lineage>
</organism>
<dbReference type="EC" id="1.3.3.15" evidence="7"/>
<evidence type="ECO:0000313" key="10">
    <source>
        <dbReference type="Proteomes" id="UP000318017"/>
    </source>
</evidence>
<dbReference type="Gene3D" id="3.50.50.60">
    <property type="entry name" value="FAD/NAD(P)-binding domain"/>
    <property type="match status" value="1"/>
</dbReference>
<keyword evidence="6 7" id="KW-0350">Heme biosynthesis</keyword>
<evidence type="ECO:0000256" key="6">
    <source>
        <dbReference type="ARBA" id="ARBA00023133"/>
    </source>
</evidence>
<reference evidence="9 10" key="1">
    <citation type="submission" date="2019-02" db="EMBL/GenBank/DDBJ databases">
        <title>Deep-cultivation of Planctomycetes and their phenomic and genomic characterization uncovers novel biology.</title>
        <authorList>
            <person name="Wiegand S."/>
            <person name="Jogler M."/>
            <person name="Boedeker C."/>
            <person name="Pinto D."/>
            <person name="Vollmers J."/>
            <person name="Rivas-Marin E."/>
            <person name="Kohn T."/>
            <person name="Peeters S.H."/>
            <person name="Heuer A."/>
            <person name="Rast P."/>
            <person name="Oberbeckmann S."/>
            <person name="Bunk B."/>
            <person name="Jeske O."/>
            <person name="Meyerdierks A."/>
            <person name="Storesund J.E."/>
            <person name="Kallscheuer N."/>
            <person name="Luecker S."/>
            <person name="Lage O.M."/>
            <person name="Pohl T."/>
            <person name="Merkel B.J."/>
            <person name="Hornburger P."/>
            <person name="Mueller R.-W."/>
            <person name="Bruemmer F."/>
            <person name="Labrenz M."/>
            <person name="Spormann A.M."/>
            <person name="Op den Camp H."/>
            <person name="Overmann J."/>
            <person name="Amann R."/>
            <person name="Jetten M.S.M."/>
            <person name="Mascher T."/>
            <person name="Medema M.H."/>
            <person name="Devos D.P."/>
            <person name="Kaster A.-K."/>
            <person name="Ovreas L."/>
            <person name="Rohde M."/>
            <person name="Galperin M.Y."/>
            <person name="Jogler C."/>
        </authorList>
    </citation>
    <scope>NUCLEOTIDE SEQUENCE [LARGE SCALE GENOMIC DNA]</scope>
    <source>
        <strain evidence="9 10">Q31a</strain>
    </source>
</reference>
<comment type="similarity">
    <text evidence="7">Belongs to the protoporphyrinogen/coproporphyrinogen oxidase family. Coproporphyrinogen III oxidase subfamily.</text>
</comment>
<dbReference type="Gene3D" id="3.90.660.20">
    <property type="entry name" value="Protoporphyrinogen oxidase, mitochondrial, domain 2"/>
    <property type="match status" value="1"/>
</dbReference>
<sequence length="473" mass="51652">MKRVAVLGGGISGLAAAWQLLQAEPHPHITLFESSGRVGGVLETIQAGPYLIEKGADNFATLVPDALDWSRACGLEEQLIQPAKSNRKAFVLNRGRLLPIPAGFSLMQPTRISSILQTKTLSWAGKLRLAKEYWIPARDTIADESLESFVVRRLGREVFERLVEPIVSGIFTADPSTLSMQATMPQFVKMEQEHGGLIRGHLAARQKDALAAARKASGARYDQFTAPKSGMSDWVAALAAQLPSDCIQLNQRVTELRPAGKDSSRWVVTTERESLEFDAVIGAIPAAPAAELLRATLPAGAELLDQVPYASSVVAALVVNRADITRRMDGFGMIVPSREGRVTLAISYSSEKYAGRTPKDEILLRVFMGGALHPQMIEKSDAELEKIAATELREILGWTGRLPNWQAIIRWNKAMPQYLVGHVERMQQLNQVLESYPTLRLCGAAYQGVGIPQCVRGGQQAAREVLASLAEDK</sequence>
<evidence type="ECO:0000256" key="2">
    <source>
        <dbReference type="ARBA" id="ARBA00022630"/>
    </source>
</evidence>
<dbReference type="NCBIfam" id="TIGR00562">
    <property type="entry name" value="proto_IX_ox"/>
    <property type="match status" value="1"/>
</dbReference>
<dbReference type="InterPro" id="IPR002937">
    <property type="entry name" value="Amino_oxidase"/>
</dbReference>
<dbReference type="PANTHER" id="PTHR42923:SF3">
    <property type="entry name" value="PROTOPORPHYRINOGEN OXIDASE"/>
    <property type="match status" value="1"/>
</dbReference>
<evidence type="ECO:0000259" key="8">
    <source>
        <dbReference type="Pfam" id="PF01593"/>
    </source>
</evidence>
<protein>
    <recommendedName>
        <fullName evidence="7">Coproporphyrinogen III oxidase</fullName>
        <ecNumber evidence="7">1.3.3.15</ecNumber>
    </recommendedName>
</protein>
<evidence type="ECO:0000256" key="3">
    <source>
        <dbReference type="ARBA" id="ARBA00022827"/>
    </source>
</evidence>
<dbReference type="GO" id="GO:0005737">
    <property type="term" value="C:cytoplasm"/>
    <property type="evidence" value="ECO:0007669"/>
    <property type="project" value="UniProtKB-SubCell"/>
</dbReference>
<keyword evidence="2 7" id="KW-0285">Flavoprotein</keyword>
<comment type="function">
    <text evidence="7">Involved in coproporphyrin-dependent heme b biosynthesis. Catalyzes the oxidation of coproporphyrinogen III to coproporphyrin III.</text>
</comment>
<dbReference type="SUPFAM" id="SSF54373">
    <property type="entry name" value="FAD-linked reductases, C-terminal domain"/>
    <property type="match status" value="1"/>
</dbReference>
<keyword evidence="3 7" id="KW-0274">FAD</keyword>
<dbReference type="KEGG" id="ahel:Q31a_02260"/>
<dbReference type="EMBL" id="CP036298">
    <property type="protein sequence ID" value="QDV21947.1"/>
    <property type="molecule type" value="Genomic_DNA"/>
</dbReference>
<dbReference type="SUPFAM" id="SSF51905">
    <property type="entry name" value="FAD/NAD(P)-binding domain"/>
    <property type="match status" value="1"/>
</dbReference>
<keyword evidence="7" id="KW-0963">Cytoplasm</keyword>
<keyword evidence="5 7" id="KW-0560">Oxidoreductase</keyword>
<feature type="domain" description="Amine oxidase" evidence="8">
    <location>
        <begin position="11"/>
        <end position="466"/>
    </location>
</feature>
<dbReference type="Gene3D" id="1.10.3110.10">
    <property type="entry name" value="protoporphyrinogen ix oxidase, domain 3"/>
    <property type="match status" value="1"/>
</dbReference>
<dbReference type="Pfam" id="PF01593">
    <property type="entry name" value="Amino_oxidase"/>
    <property type="match status" value="1"/>
</dbReference>